<dbReference type="EMBL" id="CATQJL010000223">
    <property type="protein sequence ID" value="CAJ0600274.1"/>
    <property type="molecule type" value="Genomic_DNA"/>
</dbReference>
<gene>
    <name evidence="2" type="ORF">CYNAS_LOCUS12257</name>
</gene>
<feature type="transmembrane region" description="Helical" evidence="1">
    <location>
        <begin position="44"/>
        <end position="66"/>
    </location>
</feature>
<feature type="transmembrane region" description="Helical" evidence="1">
    <location>
        <begin position="86"/>
        <end position="108"/>
    </location>
</feature>
<comment type="caution">
    <text evidence="2">The sequence shown here is derived from an EMBL/GenBank/DDBJ whole genome shotgun (WGS) entry which is preliminary data.</text>
</comment>
<keyword evidence="1" id="KW-0472">Membrane</keyword>
<proteinExistence type="predicted"/>
<evidence type="ECO:0000256" key="1">
    <source>
        <dbReference type="SAM" id="Phobius"/>
    </source>
</evidence>
<keyword evidence="3" id="KW-1185">Reference proteome</keyword>
<evidence type="ECO:0000313" key="3">
    <source>
        <dbReference type="Proteomes" id="UP001176961"/>
    </source>
</evidence>
<reference evidence="2" key="1">
    <citation type="submission" date="2023-07" db="EMBL/GenBank/DDBJ databases">
        <authorList>
            <consortium name="CYATHOMIX"/>
        </authorList>
    </citation>
    <scope>NUCLEOTIDE SEQUENCE</scope>
    <source>
        <strain evidence="2">N/A</strain>
    </source>
</reference>
<name>A0AA36M5Y7_CYLNA</name>
<keyword evidence="1" id="KW-0812">Transmembrane</keyword>
<accession>A0AA36M5Y7</accession>
<dbReference type="Proteomes" id="UP001176961">
    <property type="component" value="Unassembled WGS sequence"/>
</dbReference>
<keyword evidence="1" id="KW-1133">Transmembrane helix</keyword>
<dbReference type="AlphaFoldDB" id="A0AA36M5Y7"/>
<organism evidence="2 3">
    <name type="scientific">Cylicocyclus nassatus</name>
    <name type="common">Nematode worm</name>
    <dbReference type="NCBI Taxonomy" id="53992"/>
    <lineage>
        <taxon>Eukaryota</taxon>
        <taxon>Metazoa</taxon>
        <taxon>Ecdysozoa</taxon>
        <taxon>Nematoda</taxon>
        <taxon>Chromadorea</taxon>
        <taxon>Rhabditida</taxon>
        <taxon>Rhabditina</taxon>
        <taxon>Rhabditomorpha</taxon>
        <taxon>Strongyloidea</taxon>
        <taxon>Strongylidae</taxon>
        <taxon>Cylicocyclus</taxon>
    </lineage>
</organism>
<protein>
    <submittedName>
        <fullName evidence="2">Uncharacterized protein</fullName>
    </submittedName>
</protein>
<sequence length="141" mass="16321">MSGTDLTKDTPCRKDTSEKETFAVLISSNKFDIRAQYQSKENLAVLRLLMPQIIFHNAIYLVLILLEITTRFARRYFTIDIAMVANIIGACAVSIYNICSPLLLWCILQRQKTRRTRAIELLSKQVAHQDNIYFSNYAWNN</sequence>
<evidence type="ECO:0000313" key="2">
    <source>
        <dbReference type="EMBL" id="CAJ0600274.1"/>
    </source>
</evidence>